<proteinExistence type="predicted"/>
<evidence type="ECO:0000256" key="1">
    <source>
        <dbReference type="SAM" id="MobiDB-lite"/>
    </source>
</evidence>
<name>A0A1D9PW90_SCLS1</name>
<dbReference type="AlphaFoldDB" id="A0A1D9PW90"/>
<feature type="compositionally biased region" description="Basic and acidic residues" evidence="1">
    <location>
        <begin position="281"/>
        <end position="295"/>
    </location>
</feature>
<evidence type="ECO:0000313" key="3">
    <source>
        <dbReference type="Proteomes" id="UP000177798"/>
    </source>
</evidence>
<protein>
    <submittedName>
        <fullName evidence="2">Uncharacterized protein</fullName>
    </submittedName>
</protein>
<dbReference type="OrthoDB" id="5366332at2759"/>
<feature type="compositionally biased region" description="Low complexity" evidence="1">
    <location>
        <begin position="148"/>
        <end position="161"/>
    </location>
</feature>
<dbReference type="Proteomes" id="UP000177798">
    <property type="component" value="Chromosome 2"/>
</dbReference>
<accession>A0A1D9PW90</accession>
<feature type="region of interest" description="Disordered" evidence="1">
    <location>
        <begin position="85"/>
        <end position="209"/>
    </location>
</feature>
<dbReference type="VEuPathDB" id="FungiDB:sscle_02g017310"/>
<organism evidence="2 3">
    <name type="scientific">Sclerotinia sclerotiorum (strain ATCC 18683 / 1980 / Ss-1)</name>
    <name type="common">White mold</name>
    <name type="synonym">Whetzelinia sclerotiorum</name>
    <dbReference type="NCBI Taxonomy" id="665079"/>
    <lineage>
        <taxon>Eukaryota</taxon>
        <taxon>Fungi</taxon>
        <taxon>Dikarya</taxon>
        <taxon>Ascomycota</taxon>
        <taxon>Pezizomycotina</taxon>
        <taxon>Leotiomycetes</taxon>
        <taxon>Helotiales</taxon>
        <taxon>Sclerotiniaceae</taxon>
        <taxon>Sclerotinia</taxon>
    </lineage>
</organism>
<gene>
    <name evidence="2" type="ORF">sscle_02g017310</name>
</gene>
<dbReference type="EMBL" id="CP017815">
    <property type="protein sequence ID" value="APA06961.1"/>
    <property type="molecule type" value="Genomic_DNA"/>
</dbReference>
<sequence length="307" mass="34458">MPSRTHRNLTPLTTNCSTINWSNRSQSSINSDAAVFYSARAYPTPIELEQQIPRLFSSQPHSPTMSPPQEFRRTKISRQDSGFAENVASIPSHVKTSSRPSSKSSSHHTRPSLNASRKSHSRPKDSSGTSSSASSATSRSNPKRSSKSPRASLSHSRPSLSSRHHHSQTLSSPPQYQFFHFPSLSDDLSQETPSPAANPPPPPPATTHYWTSDQTRRLEYAAIDAASKGIRGFIARCIPDCFLPVDKRATRFCAENMRGREDDAGSVRRYRLIMEDEDDNEMKGEKMEEKAEPTKTHRRRWTSLIRR</sequence>
<reference evidence="3" key="1">
    <citation type="journal article" date="2017" name="Genome Biol. Evol.">
        <title>The complete genome sequence of the phytopathogenic fungus Sclerotinia sclerotiorum reveals insights into the genome architecture of broad host range pathogens.</title>
        <authorList>
            <person name="Derbyshire M."/>
            <person name="Denton-Giles M."/>
            <person name="Hegedus D."/>
            <person name="Seifbarghy S."/>
            <person name="Rollins J."/>
            <person name="van Kan J."/>
            <person name="Seidl M.F."/>
            <person name="Faino L."/>
            <person name="Mbengue M."/>
            <person name="Navaud O."/>
            <person name="Raffaele S."/>
            <person name="Hammond-Kosack K."/>
            <person name="Heard S."/>
            <person name="Oliver R."/>
        </authorList>
    </citation>
    <scope>NUCLEOTIDE SEQUENCE [LARGE SCALE GENOMIC DNA]</scope>
    <source>
        <strain evidence="3">ATCC 18683 / 1980 / Ss-1</strain>
    </source>
</reference>
<feature type="compositionally biased region" description="Low complexity" evidence="1">
    <location>
        <begin position="126"/>
        <end position="140"/>
    </location>
</feature>
<feature type="compositionally biased region" description="Basic residues" evidence="1">
    <location>
        <begin position="296"/>
        <end position="307"/>
    </location>
</feature>
<feature type="compositionally biased region" description="Pro residues" evidence="1">
    <location>
        <begin position="196"/>
        <end position="205"/>
    </location>
</feature>
<evidence type="ECO:0000313" key="2">
    <source>
        <dbReference type="EMBL" id="APA06961.1"/>
    </source>
</evidence>
<feature type="compositionally biased region" description="Low complexity" evidence="1">
    <location>
        <begin position="95"/>
        <end position="104"/>
    </location>
</feature>
<feature type="region of interest" description="Disordered" evidence="1">
    <location>
        <begin position="278"/>
        <end position="307"/>
    </location>
</feature>